<accession>A0ABT8GG06</accession>
<organism evidence="3 4">
    <name type="scientific">Demequina muriae</name>
    <dbReference type="NCBI Taxonomy" id="3051664"/>
    <lineage>
        <taxon>Bacteria</taxon>
        <taxon>Bacillati</taxon>
        <taxon>Actinomycetota</taxon>
        <taxon>Actinomycetes</taxon>
        <taxon>Micrococcales</taxon>
        <taxon>Demequinaceae</taxon>
        <taxon>Demequina</taxon>
    </lineage>
</organism>
<dbReference type="Proteomes" id="UP001172708">
    <property type="component" value="Unassembled WGS sequence"/>
</dbReference>
<name>A0ABT8GG06_9MICO</name>
<sequence length="234" mass="24866">MRTEPRRLGLLGGITWHSSLEFERLLNEGVNGRLGGSSAADLLVRSYNFQQIADAQAAGDWDGLGARFAADAAALEGAGAEAILICANTMHKVAPAVASAIDVPLIHMLDATADAIEAAGLDTVALLGTGYTMRDPFYRDHMAARGITTVVPEEPALGELHELIYGSLARGIVPDGASEWVTGVYEQLRERGAQGVISGCTEIPMVLTQDDVDEPYFDSMGLHVEAALEFALRD</sequence>
<dbReference type="PANTHER" id="PTHR21198:SF7">
    <property type="entry name" value="ASPARTATE-GLUTAMATE RACEMASE FAMILY"/>
    <property type="match status" value="1"/>
</dbReference>
<dbReference type="GO" id="GO:0016853">
    <property type="term" value="F:isomerase activity"/>
    <property type="evidence" value="ECO:0007669"/>
    <property type="project" value="UniProtKB-KW"/>
</dbReference>
<reference evidence="3" key="1">
    <citation type="submission" date="2023-06" db="EMBL/GenBank/DDBJ databases">
        <title>Egi l300058.</title>
        <authorList>
            <person name="Gao L."/>
            <person name="Fang B.-Z."/>
            <person name="Li W.-J."/>
        </authorList>
    </citation>
    <scope>NUCLEOTIDE SEQUENCE</scope>
    <source>
        <strain evidence="3">EGI L300058</strain>
    </source>
</reference>
<keyword evidence="4" id="KW-1185">Reference proteome</keyword>
<dbReference type="NCBIfam" id="TIGR00035">
    <property type="entry name" value="asp_race"/>
    <property type="match status" value="1"/>
</dbReference>
<proteinExistence type="inferred from homology"/>
<evidence type="ECO:0000256" key="1">
    <source>
        <dbReference type="ARBA" id="ARBA00007847"/>
    </source>
</evidence>
<comment type="caution">
    <text evidence="3">The sequence shown here is derived from an EMBL/GenBank/DDBJ whole genome shotgun (WGS) entry which is preliminary data.</text>
</comment>
<dbReference type="Gene3D" id="3.40.50.1860">
    <property type="match status" value="2"/>
</dbReference>
<evidence type="ECO:0000313" key="4">
    <source>
        <dbReference type="Proteomes" id="UP001172708"/>
    </source>
</evidence>
<dbReference type="SUPFAM" id="SSF53681">
    <property type="entry name" value="Aspartate/glutamate racemase"/>
    <property type="match status" value="2"/>
</dbReference>
<keyword evidence="2 3" id="KW-0413">Isomerase</keyword>
<dbReference type="InterPro" id="IPR001920">
    <property type="entry name" value="Asp/Glu_race"/>
</dbReference>
<evidence type="ECO:0000313" key="3">
    <source>
        <dbReference type="EMBL" id="MDN4480362.1"/>
    </source>
</evidence>
<dbReference type="InterPro" id="IPR004380">
    <property type="entry name" value="Asp_race"/>
</dbReference>
<dbReference type="RefSeq" id="WP_301141736.1">
    <property type="nucleotide sequence ID" value="NZ_JAUHQA010000001.1"/>
</dbReference>
<protein>
    <submittedName>
        <fullName evidence="3">Amino acid racemase</fullName>
        <ecNumber evidence="3">5.1.1.-</ecNumber>
    </submittedName>
</protein>
<dbReference type="InterPro" id="IPR015942">
    <property type="entry name" value="Asp/Glu/hydantoin_racemase"/>
</dbReference>
<dbReference type="EC" id="5.1.1.-" evidence="3"/>
<dbReference type="Pfam" id="PF01177">
    <property type="entry name" value="Asp_Glu_race"/>
    <property type="match status" value="1"/>
</dbReference>
<dbReference type="PANTHER" id="PTHR21198">
    <property type="entry name" value="GLUTAMATE RACEMASE"/>
    <property type="match status" value="1"/>
</dbReference>
<dbReference type="EMBL" id="JAUHQA010000001">
    <property type="protein sequence ID" value="MDN4480362.1"/>
    <property type="molecule type" value="Genomic_DNA"/>
</dbReference>
<gene>
    <name evidence="3" type="ORF">QQX02_05430</name>
</gene>
<comment type="similarity">
    <text evidence="1">Belongs to the aspartate/glutamate racemases family.</text>
</comment>
<evidence type="ECO:0000256" key="2">
    <source>
        <dbReference type="ARBA" id="ARBA00023235"/>
    </source>
</evidence>